<dbReference type="AlphaFoldDB" id="A0AAW1QRM3"/>
<evidence type="ECO:0000313" key="3">
    <source>
        <dbReference type="Proteomes" id="UP001489004"/>
    </source>
</evidence>
<gene>
    <name evidence="2" type="ORF">WJX72_007737</name>
</gene>
<evidence type="ECO:0000313" key="2">
    <source>
        <dbReference type="EMBL" id="KAK9824100.1"/>
    </source>
</evidence>
<dbReference type="Proteomes" id="UP001489004">
    <property type="component" value="Unassembled WGS sequence"/>
</dbReference>
<protein>
    <submittedName>
        <fullName evidence="2">Uncharacterized protein</fullName>
    </submittedName>
</protein>
<dbReference type="Pfam" id="PF08642">
    <property type="entry name" value="Rxt3"/>
    <property type="match status" value="1"/>
</dbReference>
<dbReference type="EMBL" id="JALJOR010000002">
    <property type="protein sequence ID" value="KAK9824100.1"/>
    <property type="molecule type" value="Genomic_DNA"/>
</dbReference>
<dbReference type="InterPro" id="IPR036609">
    <property type="entry name" value="LCCL_sf"/>
</dbReference>
<feature type="region of interest" description="Disordered" evidence="1">
    <location>
        <begin position="1"/>
        <end position="42"/>
    </location>
</feature>
<accession>A0AAW1QRM3</accession>
<proteinExistence type="predicted"/>
<keyword evidence="3" id="KW-1185">Reference proteome</keyword>
<evidence type="ECO:0000256" key="1">
    <source>
        <dbReference type="SAM" id="MobiDB-lite"/>
    </source>
</evidence>
<organism evidence="2 3">
    <name type="scientific">[Myrmecia] bisecta</name>
    <dbReference type="NCBI Taxonomy" id="41462"/>
    <lineage>
        <taxon>Eukaryota</taxon>
        <taxon>Viridiplantae</taxon>
        <taxon>Chlorophyta</taxon>
        <taxon>core chlorophytes</taxon>
        <taxon>Trebouxiophyceae</taxon>
        <taxon>Trebouxiales</taxon>
        <taxon>Trebouxiaceae</taxon>
        <taxon>Myrmecia</taxon>
    </lineage>
</organism>
<dbReference type="Gene3D" id="2.170.130.20">
    <property type="entry name" value="LCCL-like domain"/>
    <property type="match status" value="1"/>
</dbReference>
<sequence>MDMEVDIVGSDRGSEEDRATAVRRRTRDKLRVPPKPVRRDDKLPQLHYREGDSLRDLATHLSPEGAPSQLVEVAISSESLSNSNRQVRARQLWGDGVYTEDSDLVAVLMHCGYFSAASSRPPAGVSEVRVLVQPLPVQDSYASASRNGIRSRAWGGRSGRCSYQIKTCSVVSHSGDMVDLEPGTSANAAAVVPTFTPAQFERIMNTRASASSIERRQRTMQEVTIQYNLCNEPWLKYSMAAIADRGLKASQWTSARLRDEVLLLETPQQRYELSRVTSSEGAETQAEQYRWARCTSILPLSKMWSVGLPLPAEHLQVLHANLAWEDCQWSVSGGVVKGQFYPLVRLHFTDRRQPGINAAQQSKAAMNAIAAAMEL</sequence>
<comment type="caution">
    <text evidence="2">The sequence shown here is derived from an EMBL/GenBank/DDBJ whole genome shotgun (WGS) entry which is preliminary data.</text>
</comment>
<dbReference type="InterPro" id="IPR013951">
    <property type="entry name" value="Rxt3"/>
</dbReference>
<name>A0AAW1QRM3_9CHLO</name>
<reference evidence="2 3" key="1">
    <citation type="journal article" date="2024" name="Nat. Commun.">
        <title>Phylogenomics reveals the evolutionary origins of lichenization in chlorophyte algae.</title>
        <authorList>
            <person name="Puginier C."/>
            <person name="Libourel C."/>
            <person name="Otte J."/>
            <person name="Skaloud P."/>
            <person name="Haon M."/>
            <person name="Grisel S."/>
            <person name="Petersen M."/>
            <person name="Berrin J.G."/>
            <person name="Delaux P.M."/>
            <person name="Dal Grande F."/>
            <person name="Keller J."/>
        </authorList>
    </citation>
    <scope>NUCLEOTIDE SEQUENCE [LARGE SCALE GENOMIC DNA]</scope>
    <source>
        <strain evidence="2 3">SAG 2043</strain>
    </source>
</reference>